<gene>
    <name evidence="2" type="primary">UBP1_2</name>
    <name evidence="2" type="ORF">VNI00_014672</name>
</gene>
<feature type="chain" id="PRO_5043497190" evidence="1">
    <location>
        <begin position="20"/>
        <end position="946"/>
    </location>
</feature>
<dbReference type="EC" id="3.4.19.12" evidence="2"/>
<dbReference type="GO" id="GO:0006508">
    <property type="term" value="P:proteolysis"/>
    <property type="evidence" value="ECO:0007669"/>
    <property type="project" value="UniProtKB-KW"/>
</dbReference>
<dbReference type="EMBL" id="JAYKXP010000084">
    <property type="protein sequence ID" value="KAK7029418.1"/>
    <property type="molecule type" value="Genomic_DNA"/>
</dbReference>
<protein>
    <submittedName>
        <fullName evidence="2">Ubiquitin-specific protease ubp1</fullName>
        <ecNumber evidence="2">3.4.19.12</ecNumber>
    </submittedName>
</protein>
<dbReference type="InterPro" id="IPR053161">
    <property type="entry name" value="Ulvan_degrading_GH"/>
</dbReference>
<dbReference type="PANTHER" id="PTHR36848">
    <property type="entry name" value="DNA-BINDING PROTEIN (PUTATIVE SECRETED PROTEIN)-RELATED"/>
    <property type="match status" value="1"/>
</dbReference>
<comment type="caution">
    <text evidence="2">The sequence shown here is derived from an EMBL/GenBank/DDBJ whole genome shotgun (WGS) entry which is preliminary data.</text>
</comment>
<dbReference type="Pfam" id="PF17132">
    <property type="entry name" value="Glyco_hydro_106"/>
    <property type="match status" value="1"/>
</dbReference>
<feature type="signal peptide" evidence="1">
    <location>
        <begin position="1"/>
        <end position="19"/>
    </location>
</feature>
<dbReference type="InterPro" id="IPR008979">
    <property type="entry name" value="Galactose-bd-like_sf"/>
</dbReference>
<keyword evidence="3" id="KW-1185">Reference proteome</keyword>
<keyword evidence="2" id="KW-0645">Protease</keyword>
<accession>A0AAW0BSB0</accession>
<dbReference type="AlphaFoldDB" id="A0AAW0BSB0"/>
<keyword evidence="1" id="KW-0732">Signal</keyword>
<sequence>MLLLKRLFLPVLFALRACSQTPESRGSFVSPRTGIKWRYWLQDGSADLDVIRSDVAEIARVGSSGLEWLSYQSYGGLQFNTGLTVVDPTDVAFGSDRFITVTSAMVRAAVEHGLTIDLALGPNQGAGVPVQPDDVDREGMLTELVFGHLFLGPGESFNGSLTSSQHPPICCLQFLGAQLVDPAQITEARVPLDYTTLIDLTDKVEGEEGGYSISWAPESNATNVLLAYYYRRNGNPHAVGGFNGPQPDKPGSWGAFVVDHWSPSGVNVTSDFFEQYILSKDGIGELLAQPGVGKYMWEDSLEFQGQVWWTDKLPQKFTDRHGYIVNPVLPILHTIGIGRQWPLNQTFIWSDMNITQAFLEDYRDVTFSNQPTYGFDMDAGASASGADVPEIESLGIPTADQARQLSGGVHLANQLLQDCKDQYAAGVNLAVLHGYAYSGEYPNTTWPGLTTFSNNFADMHGPRMPAWDHYKEYLDFLARSQYVLQSGTAKVDVAIYRKAYNISTTPPFQDDSLQRAGYTYEYVSPESLKIPSVSAVNGRLAPEGPAYKALVLNHERNTTIDAAQRFVDYAENGLPIILVDLVPDGIPGFDVDGTRSAEVQSLMDKLVTLPSVRVVEGEAAVLGTLASMGVIPSASIDPPSLSFYSVRRDDGPSTSHFFLYNRGSSPINGTVTLVPGFEGTPFVLDPWAGRVDPVFVWDATADGIVIPGVSLAANQSLLLTVTSEATFEGVSVPPAHIISTESNVFTTSISSQSSSVAYSRVAKHARSTSRSKGESVRELDGWQLNITKWTSPEDLSRVKSVLVPMPPINLTDGLVPWDQLEGYADTSGVGTYVTTFEWDHTRDGPVGAKLDFGVVVHTLKAWLNGVQITTADPTHPVVDISEYLIQGTNIIRVDAASTLLNVVNSAPKVETLGEVRILHNPPVPNQHYGLVEPVRLIPFARSVIEL</sequence>
<organism evidence="2 3">
    <name type="scientific">Paramarasmius palmivorus</name>
    <dbReference type="NCBI Taxonomy" id="297713"/>
    <lineage>
        <taxon>Eukaryota</taxon>
        <taxon>Fungi</taxon>
        <taxon>Dikarya</taxon>
        <taxon>Basidiomycota</taxon>
        <taxon>Agaricomycotina</taxon>
        <taxon>Agaricomycetes</taxon>
        <taxon>Agaricomycetidae</taxon>
        <taxon>Agaricales</taxon>
        <taxon>Marasmiineae</taxon>
        <taxon>Marasmiaceae</taxon>
        <taxon>Paramarasmius</taxon>
    </lineage>
</organism>
<dbReference type="SUPFAM" id="SSF49785">
    <property type="entry name" value="Galactose-binding domain-like"/>
    <property type="match status" value="1"/>
</dbReference>
<evidence type="ECO:0000256" key="1">
    <source>
        <dbReference type="SAM" id="SignalP"/>
    </source>
</evidence>
<name>A0AAW0BSB0_9AGAR</name>
<keyword evidence="2" id="KW-0378">Hydrolase</keyword>
<dbReference type="Proteomes" id="UP001383192">
    <property type="component" value="Unassembled WGS sequence"/>
</dbReference>
<proteinExistence type="predicted"/>
<reference evidence="2 3" key="1">
    <citation type="submission" date="2024-01" db="EMBL/GenBank/DDBJ databases">
        <title>A draft genome for a cacao thread blight-causing isolate of Paramarasmius palmivorus.</title>
        <authorList>
            <person name="Baruah I.K."/>
            <person name="Bukari Y."/>
            <person name="Amoako-Attah I."/>
            <person name="Meinhardt L.W."/>
            <person name="Bailey B.A."/>
            <person name="Cohen S.P."/>
        </authorList>
    </citation>
    <scope>NUCLEOTIDE SEQUENCE [LARGE SCALE GENOMIC DNA]</scope>
    <source>
        <strain evidence="2 3">GH-12</strain>
    </source>
</reference>
<evidence type="ECO:0000313" key="3">
    <source>
        <dbReference type="Proteomes" id="UP001383192"/>
    </source>
</evidence>
<dbReference type="Gene3D" id="2.60.120.260">
    <property type="entry name" value="Galactose-binding domain-like"/>
    <property type="match status" value="1"/>
</dbReference>
<evidence type="ECO:0000313" key="2">
    <source>
        <dbReference type="EMBL" id="KAK7029418.1"/>
    </source>
</evidence>
<dbReference type="PANTHER" id="PTHR36848:SF2">
    <property type="entry name" value="SECRETED PROTEIN"/>
    <property type="match status" value="1"/>
</dbReference>
<dbReference type="GO" id="GO:0004843">
    <property type="term" value="F:cysteine-type deubiquitinase activity"/>
    <property type="evidence" value="ECO:0007669"/>
    <property type="project" value="UniProtKB-EC"/>
</dbReference>